<protein>
    <submittedName>
        <fullName evidence="2">Uncharacterized protein</fullName>
    </submittedName>
</protein>
<evidence type="ECO:0000313" key="3">
    <source>
        <dbReference type="Proteomes" id="UP000194873"/>
    </source>
</evidence>
<dbReference type="RefSeq" id="WP_086593654.1">
    <property type="nucleotide sequence ID" value="NZ_MTSE01000003.1"/>
</dbReference>
<sequence>MKKLFFVMGCLLVLSSPPVLAQAPQEPAAITVHVQEYGIRLYITTASGGVVSEPQMLMTEKKQSFAQLVAQEYQKLLSAYTQRGYVLQGIIPGKQDGNESNSTLLFVKPLKP</sequence>
<evidence type="ECO:0000313" key="2">
    <source>
        <dbReference type="EMBL" id="OUJ74843.1"/>
    </source>
</evidence>
<keyword evidence="1" id="KW-0732">Signal</keyword>
<feature type="chain" id="PRO_5012241543" evidence="1">
    <location>
        <begin position="22"/>
        <end position="112"/>
    </location>
</feature>
<feature type="signal peptide" evidence="1">
    <location>
        <begin position="1"/>
        <end position="21"/>
    </location>
</feature>
<gene>
    <name evidence="2" type="ORF">BXP70_08815</name>
</gene>
<dbReference type="OrthoDB" id="883283at2"/>
<evidence type="ECO:0000256" key="1">
    <source>
        <dbReference type="SAM" id="SignalP"/>
    </source>
</evidence>
<accession>A0A243WGH2</accession>
<reference evidence="2 3" key="1">
    <citation type="submission" date="2017-01" db="EMBL/GenBank/DDBJ databases">
        <title>A new Hymenobacter.</title>
        <authorList>
            <person name="Liang Y."/>
            <person name="Feng F."/>
        </authorList>
    </citation>
    <scope>NUCLEOTIDE SEQUENCE [LARGE SCALE GENOMIC DNA]</scope>
    <source>
        <strain evidence="2">MIMBbqt21</strain>
    </source>
</reference>
<name>A0A243WGH2_9BACT</name>
<organism evidence="2 3">
    <name type="scientific">Hymenobacter crusticola</name>
    <dbReference type="NCBI Taxonomy" id="1770526"/>
    <lineage>
        <taxon>Bacteria</taxon>
        <taxon>Pseudomonadati</taxon>
        <taxon>Bacteroidota</taxon>
        <taxon>Cytophagia</taxon>
        <taxon>Cytophagales</taxon>
        <taxon>Hymenobacteraceae</taxon>
        <taxon>Hymenobacter</taxon>
    </lineage>
</organism>
<comment type="caution">
    <text evidence="2">The sequence shown here is derived from an EMBL/GenBank/DDBJ whole genome shotgun (WGS) entry which is preliminary data.</text>
</comment>
<dbReference type="EMBL" id="MTSE01000003">
    <property type="protein sequence ID" value="OUJ74843.1"/>
    <property type="molecule type" value="Genomic_DNA"/>
</dbReference>
<dbReference type="AlphaFoldDB" id="A0A243WGH2"/>
<dbReference type="Proteomes" id="UP000194873">
    <property type="component" value="Unassembled WGS sequence"/>
</dbReference>
<keyword evidence="3" id="KW-1185">Reference proteome</keyword>
<proteinExistence type="predicted"/>